<keyword evidence="2" id="KW-1185">Reference proteome</keyword>
<dbReference type="CDD" id="cd07820">
    <property type="entry name" value="SRPBCC_3"/>
    <property type="match status" value="1"/>
</dbReference>
<dbReference type="InterPro" id="IPR023393">
    <property type="entry name" value="START-like_dom_sf"/>
</dbReference>
<accession>A0ABT0H8G5</accession>
<evidence type="ECO:0000313" key="2">
    <source>
        <dbReference type="Proteomes" id="UP001203687"/>
    </source>
</evidence>
<organism evidence="1 2">
    <name type="scientific">Psychroserpens algicola</name>
    <dbReference type="NCBI Taxonomy" id="1719034"/>
    <lineage>
        <taxon>Bacteria</taxon>
        <taxon>Pseudomonadati</taxon>
        <taxon>Bacteroidota</taxon>
        <taxon>Flavobacteriia</taxon>
        <taxon>Flavobacteriales</taxon>
        <taxon>Flavobacteriaceae</taxon>
        <taxon>Psychroserpens</taxon>
    </lineage>
</organism>
<dbReference type="EMBL" id="JALPQF010000007">
    <property type="protein sequence ID" value="MCK8480666.1"/>
    <property type="molecule type" value="Genomic_DNA"/>
</dbReference>
<reference evidence="1" key="1">
    <citation type="submission" date="2022-04" db="EMBL/GenBank/DDBJ databases">
        <authorList>
            <person name="Ren T."/>
        </authorList>
    </citation>
    <scope>NUCLEOTIDE SEQUENCE</scope>
    <source>
        <strain evidence="1">F63249</strain>
    </source>
</reference>
<proteinExistence type="predicted"/>
<comment type="caution">
    <text evidence="1">The sequence shown here is derived from an EMBL/GenBank/DDBJ whole genome shotgun (WGS) entry which is preliminary data.</text>
</comment>
<dbReference type="SUPFAM" id="SSF55961">
    <property type="entry name" value="Bet v1-like"/>
    <property type="match status" value="1"/>
</dbReference>
<name>A0ABT0H8G5_9FLAO</name>
<gene>
    <name evidence="1" type="ORF">MUY34_08545</name>
</gene>
<dbReference type="RefSeq" id="WP_248412716.1">
    <property type="nucleotide sequence ID" value="NZ_JALPQF010000007.1"/>
</dbReference>
<protein>
    <submittedName>
        <fullName evidence="1">SRPBCC family protein</fullName>
    </submittedName>
</protein>
<dbReference type="Proteomes" id="UP001203687">
    <property type="component" value="Unassembled WGS sequence"/>
</dbReference>
<dbReference type="Gene3D" id="3.30.530.20">
    <property type="match status" value="1"/>
</dbReference>
<evidence type="ECO:0000313" key="1">
    <source>
        <dbReference type="EMBL" id="MCK8480666.1"/>
    </source>
</evidence>
<sequence>MPLIDIETFVEADIYSCFDLARNIDFHQASLEHSNEKAIAGKTTGLIELGEWVTWEAKHFGITQQLTSKITEFDRPNYFTDEMVSGAFKSFKHEHRFISKGSGTLIRDKFYFQSPYGIFGKLANILFLKRYMKHLLETRNAFLKEKAEELSHIS</sequence>